<keyword evidence="3" id="KW-1185">Reference proteome</keyword>
<dbReference type="EMBL" id="JAPMSZ010000002">
    <property type="protein sequence ID" value="KAJ5111858.1"/>
    <property type="molecule type" value="Genomic_DNA"/>
</dbReference>
<sequence>MEEIIQSLIAGKIQELLVSCGIGDCSDEPIKQHILGISDYGETQTAARATISADKHSPRNAAAASPNPDAKRGSYRLLPTHDKRGRVDYSGLETPSHKKKRKSRGKVKDNTTLKDMPQGVNYAVSPLGGGPTESPLTDEESTTVNFPRAGTPLTDMSTSRSKEPRHSIVENILVNCIKLNDPLGRYGHRSKQANITTKVEEIQSFVDGIVKLQYTDAVQLIKQENAFSASQGIQSRFNETVYWEIIKKGADLLDPKDLPTSRGPLDEFTMAEKVATERFMREAGYGLSLANQRQCRLFWKRLFQMRNAGADKILLYRTKEFDRFCKSYSSEAGAALVEMVRLWEEKYGFYIKQLEERVAEESKGDLTGRLWLSQPFVADRLNVSEIEWNSAINRWSSSVEETVFQLSGSHEPSATSLGGFFDLQPKAETTRNKSIFVTMQPKDDVFLMVCPTITVQEGDILGGFAGEIRYSSDCNAVYGIPGPEENLWLDYSMVMGVLNFMNVSAPGGDSNVRLQWDLIDERNEGEAHLLWRVTAVALREIQPFEELVRAAPRKEQYLLHRSPGCAKRGYTKYRSS</sequence>
<organism evidence="2 3">
    <name type="scientific">Penicillium alfredii</name>
    <dbReference type="NCBI Taxonomy" id="1506179"/>
    <lineage>
        <taxon>Eukaryota</taxon>
        <taxon>Fungi</taxon>
        <taxon>Dikarya</taxon>
        <taxon>Ascomycota</taxon>
        <taxon>Pezizomycotina</taxon>
        <taxon>Eurotiomycetes</taxon>
        <taxon>Eurotiomycetidae</taxon>
        <taxon>Eurotiales</taxon>
        <taxon>Aspergillaceae</taxon>
        <taxon>Penicillium</taxon>
    </lineage>
</organism>
<dbReference type="GeneID" id="81391238"/>
<gene>
    <name evidence="2" type="ORF">NUU61_001488</name>
</gene>
<reference evidence="2" key="1">
    <citation type="submission" date="2022-11" db="EMBL/GenBank/DDBJ databases">
        <authorList>
            <person name="Petersen C."/>
        </authorList>
    </citation>
    <scope>NUCLEOTIDE SEQUENCE</scope>
    <source>
        <strain evidence="2">IBT 34128</strain>
    </source>
</reference>
<feature type="region of interest" description="Disordered" evidence="1">
    <location>
        <begin position="51"/>
        <end position="164"/>
    </location>
</feature>
<accession>A0A9W9G4K7</accession>
<name>A0A9W9G4K7_9EURO</name>
<protein>
    <submittedName>
        <fullName evidence="2">Uncharacterized protein</fullName>
    </submittedName>
</protein>
<dbReference type="Proteomes" id="UP001141434">
    <property type="component" value="Unassembled WGS sequence"/>
</dbReference>
<evidence type="ECO:0000313" key="2">
    <source>
        <dbReference type="EMBL" id="KAJ5111858.1"/>
    </source>
</evidence>
<proteinExistence type="predicted"/>
<comment type="caution">
    <text evidence="2">The sequence shown here is derived from an EMBL/GenBank/DDBJ whole genome shotgun (WGS) entry which is preliminary data.</text>
</comment>
<dbReference type="AlphaFoldDB" id="A0A9W9G4K7"/>
<evidence type="ECO:0000313" key="3">
    <source>
        <dbReference type="Proteomes" id="UP001141434"/>
    </source>
</evidence>
<dbReference type="OrthoDB" id="3531591at2759"/>
<dbReference type="RefSeq" id="XP_056515337.1">
    <property type="nucleotide sequence ID" value="XM_056652070.1"/>
</dbReference>
<reference evidence="2" key="2">
    <citation type="journal article" date="2023" name="IMA Fungus">
        <title>Comparative genomic study of the Penicillium genus elucidates a diverse pangenome and 15 lateral gene transfer events.</title>
        <authorList>
            <person name="Petersen C."/>
            <person name="Sorensen T."/>
            <person name="Nielsen M.R."/>
            <person name="Sondergaard T.E."/>
            <person name="Sorensen J.L."/>
            <person name="Fitzpatrick D.A."/>
            <person name="Frisvad J.C."/>
            <person name="Nielsen K.L."/>
        </authorList>
    </citation>
    <scope>NUCLEOTIDE SEQUENCE</scope>
    <source>
        <strain evidence="2">IBT 34128</strain>
    </source>
</reference>
<evidence type="ECO:0000256" key="1">
    <source>
        <dbReference type="SAM" id="MobiDB-lite"/>
    </source>
</evidence>